<proteinExistence type="predicted"/>
<organism evidence="1 2">
    <name type="scientific">Reichenbachiella faecimaris</name>
    <dbReference type="NCBI Taxonomy" id="692418"/>
    <lineage>
        <taxon>Bacteria</taxon>
        <taxon>Pseudomonadati</taxon>
        <taxon>Bacteroidota</taxon>
        <taxon>Cytophagia</taxon>
        <taxon>Cytophagales</taxon>
        <taxon>Reichenbachiellaceae</taxon>
        <taxon>Reichenbachiella</taxon>
    </lineage>
</organism>
<dbReference type="PANTHER" id="PTHR21485:SF3">
    <property type="entry name" value="N-ACYLNEURAMINATE CYTIDYLYLTRANSFERASE"/>
    <property type="match status" value="1"/>
</dbReference>
<dbReference type="EMBL" id="FWYF01000002">
    <property type="protein sequence ID" value="SMD34357.1"/>
    <property type="molecule type" value="Genomic_DNA"/>
</dbReference>
<evidence type="ECO:0000313" key="1">
    <source>
        <dbReference type="EMBL" id="SMD34357.1"/>
    </source>
</evidence>
<dbReference type="SUPFAM" id="SSF53448">
    <property type="entry name" value="Nucleotide-diphospho-sugar transferases"/>
    <property type="match status" value="1"/>
</dbReference>
<evidence type="ECO:0000313" key="2">
    <source>
        <dbReference type="Proteomes" id="UP000192472"/>
    </source>
</evidence>
<dbReference type="InterPro" id="IPR029044">
    <property type="entry name" value="Nucleotide-diphossugar_trans"/>
</dbReference>
<dbReference type="InterPro" id="IPR003329">
    <property type="entry name" value="Cytidylyl_trans"/>
</dbReference>
<dbReference type="PANTHER" id="PTHR21485">
    <property type="entry name" value="HAD SUPERFAMILY MEMBERS CMAS AND KDSC"/>
    <property type="match status" value="1"/>
</dbReference>
<sequence length="216" mass="24855">MIPARLGSQRLKKKNLQLLRGEPVIVHAIRKALVVECFDEVWVNSESDEIGQVAIATGAKFHKRPENLANNIATSEDFVYEFLLDHECDYVVQLHSIAPLVSTLDIENFVEEIKKNKADIFLSVEEIQIECAFNSQPVNFYLDRKTNSQELTPVQRIMWSISAWKRDNYIKAYELKKCATYTGKIKYFPLNKLASHVIKTQEDLDYAEALFDLANK</sequence>
<dbReference type="InterPro" id="IPR050793">
    <property type="entry name" value="CMP-NeuNAc_synthase"/>
</dbReference>
<keyword evidence="2" id="KW-1185">Reference proteome</keyword>
<protein>
    <submittedName>
        <fullName evidence="1">CMP-N-acetylneuraminic acid synthetase</fullName>
    </submittedName>
</protein>
<reference evidence="1 2" key="1">
    <citation type="submission" date="2017-04" db="EMBL/GenBank/DDBJ databases">
        <authorList>
            <person name="Afonso C.L."/>
            <person name="Miller P.J."/>
            <person name="Scott M.A."/>
            <person name="Spackman E."/>
            <person name="Goraichik I."/>
            <person name="Dimitrov K.M."/>
            <person name="Suarez D.L."/>
            <person name="Swayne D.E."/>
        </authorList>
    </citation>
    <scope>NUCLEOTIDE SEQUENCE [LARGE SCALE GENOMIC DNA]</scope>
    <source>
        <strain evidence="1 2">DSM 26133</strain>
    </source>
</reference>
<dbReference type="STRING" id="692418.SAMN04488029_1965"/>
<dbReference type="AlphaFoldDB" id="A0A1W2GCH1"/>
<dbReference type="Proteomes" id="UP000192472">
    <property type="component" value="Unassembled WGS sequence"/>
</dbReference>
<dbReference type="Gene3D" id="3.90.550.10">
    <property type="entry name" value="Spore Coat Polysaccharide Biosynthesis Protein SpsA, Chain A"/>
    <property type="match status" value="1"/>
</dbReference>
<name>A0A1W2GCH1_REIFA</name>
<gene>
    <name evidence="1" type="ORF">SAMN04488029_1965</name>
</gene>
<dbReference type="Pfam" id="PF02348">
    <property type="entry name" value="CTP_transf_3"/>
    <property type="match status" value="1"/>
</dbReference>
<dbReference type="GO" id="GO:0008781">
    <property type="term" value="F:N-acylneuraminate cytidylyltransferase activity"/>
    <property type="evidence" value="ECO:0007669"/>
    <property type="project" value="TreeGrafter"/>
</dbReference>
<accession>A0A1W2GCH1</accession>